<dbReference type="EnsemblMetazoa" id="GAUT025779-RA">
    <property type="protein sequence ID" value="GAUT025779-PA"/>
    <property type="gene ID" value="GAUT025779"/>
</dbReference>
<sequence length="199" mass="22842">MIYQQAVIKLSVESCNCVNYRDDGKGASTPFLLSALCVRRSPVATNAKVNSYQKSRERNREQKFQIRIVMSLPFQGRYDIVSVASGGQIHHGANFEPRCTCSKIFDLHFVGSWNRRANFATNSLAPFDDGEISESFSLNFMKLACLHHSPASFFLFRRFLCLTFMYFCFFKEEKDGLMNMNEFCLGICVRKQRLHNVGE</sequence>
<accession>A0A1A9V4M9</accession>
<keyword evidence="2" id="KW-1185">Reference proteome</keyword>
<protein>
    <submittedName>
        <fullName evidence="1">Uncharacterized protein</fullName>
    </submittedName>
</protein>
<name>A0A1A9V4M9_GLOAU</name>
<organism evidence="1 2">
    <name type="scientific">Glossina austeni</name>
    <name type="common">Savannah tsetse fly</name>
    <dbReference type="NCBI Taxonomy" id="7395"/>
    <lineage>
        <taxon>Eukaryota</taxon>
        <taxon>Metazoa</taxon>
        <taxon>Ecdysozoa</taxon>
        <taxon>Arthropoda</taxon>
        <taxon>Hexapoda</taxon>
        <taxon>Insecta</taxon>
        <taxon>Pterygota</taxon>
        <taxon>Neoptera</taxon>
        <taxon>Endopterygota</taxon>
        <taxon>Diptera</taxon>
        <taxon>Brachycera</taxon>
        <taxon>Muscomorpha</taxon>
        <taxon>Hippoboscoidea</taxon>
        <taxon>Glossinidae</taxon>
        <taxon>Glossina</taxon>
    </lineage>
</organism>
<evidence type="ECO:0000313" key="1">
    <source>
        <dbReference type="EnsemblMetazoa" id="GAUT025779-PA"/>
    </source>
</evidence>
<dbReference type="AlphaFoldDB" id="A0A1A9V4M9"/>
<evidence type="ECO:0000313" key="2">
    <source>
        <dbReference type="Proteomes" id="UP000078200"/>
    </source>
</evidence>
<dbReference type="VEuPathDB" id="VectorBase:GAUT025779"/>
<proteinExistence type="predicted"/>
<reference evidence="1" key="1">
    <citation type="submission" date="2020-05" db="UniProtKB">
        <authorList>
            <consortium name="EnsemblMetazoa"/>
        </authorList>
    </citation>
    <scope>IDENTIFICATION</scope>
    <source>
        <strain evidence="1">TTRI</strain>
    </source>
</reference>
<dbReference type="Proteomes" id="UP000078200">
    <property type="component" value="Unassembled WGS sequence"/>
</dbReference>